<name>A0A1U7P043_9DEIO</name>
<dbReference type="eggNOG" id="COG3437">
    <property type="taxonomic scope" value="Bacteria"/>
</dbReference>
<keyword evidence="3" id="KW-1185">Reference proteome</keyword>
<dbReference type="InterPro" id="IPR052020">
    <property type="entry name" value="Cyclic_di-GMP/3'3'-cGAMP_PDE"/>
</dbReference>
<feature type="domain" description="HD-GYP" evidence="1">
    <location>
        <begin position="1"/>
        <end position="169"/>
    </location>
</feature>
<protein>
    <submittedName>
        <fullName evidence="2">Response regulator</fullName>
    </submittedName>
</protein>
<dbReference type="Gene3D" id="1.10.3210.10">
    <property type="entry name" value="Hypothetical protein af1432"/>
    <property type="match status" value="1"/>
</dbReference>
<proteinExistence type="predicted"/>
<dbReference type="Pfam" id="PF13487">
    <property type="entry name" value="HD_5"/>
    <property type="match status" value="1"/>
</dbReference>
<evidence type="ECO:0000313" key="2">
    <source>
        <dbReference type="EMBL" id="OLV18542.1"/>
    </source>
</evidence>
<dbReference type="STRING" id="249408.BOO71_0005767"/>
<dbReference type="InterPro" id="IPR006675">
    <property type="entry name" value="HDIG_dom"/>
</dbReference>
<dbReference type="CDD" id="cd00077">
    <property type="entry name" value="HDc"/>
    <property type="match status" value="1"/>
</dbReference>
<dbReference type="AlphaFoldDB" id="A0A1U7P043"/>
<evidence type="ECO:0000313" key="3">
    <source>
        <dbReference type="Proteomes" id="UP000186607"/>
    </source>
</evidence>
<dbReference type="PANTHER" id="PTHR45228:SF8">
    <property type="entry name" value="TWO-COMPONENT RESPONSE REGULATOR-RELATED"/>
    <property type="match status" value="1"/>
</dbReference>
<dbReference type="PANTHER" id="PTHR45228">
    <property type="entry name" value="CYCLIC DI-GMP PHOSPHODIESTERASE TM_0186-RELATED"/>
    <property type="match status" value="1"/>
</dbReference>
<sequence length="169" mass="18612">MALRALGQALEAHDSEMKGHTDRVTELARWMAEALAWSPSQRQALRWGAYLHDVGKIEIPDTVLYKPGPLDASEWAVMRSHVEGGVQFAAALGFVPETTLRVIADHHERWDGQGYPAGKAGCQISLAGRVLALCDVYDALISDRPYKKAWTPQEALAEIGAQAGRQFLY</sequence>
<dbReference type="PROSITE" id="PS51832">
    <property type="entry name" value="HD_GYP"/>
    <property type="match status" value="1"/>
</dbReference>
<comment type="caution">
    <text evidence="2">The sequence shown here is derived from an EMBL/GenBank/DDBJ whole genome shotgun (WGS) entry which is preliminary data.</text>
</comment>
<dbReference type="InterPro" id="IPR037522">
    <property type="entry name" value="HD_GYP_dom"/>
</dbReference>
<dbReference type="Proteomes" id="UP000186607">
    <property type="component" value="Unassembled WGS sequence"/>
</dbReference>
<evidence type="ECO:0000259" key="1">
    <source>
        <dbReference type="PROSITE" id="PS51832"/>
    </source>
</evidence>
<dbReference type="SUPFAM" id="SSF109604">
    <property type="entry name" value="HD-domain/PDEase-like"/>
    <property type="match status" value="1"/>
</dbReference>
<dbReference type="InterPro" id="IPR003607">
    <property type="entry name" value="HD/PDEase_dom"/>
</dbReference>
<accession>A0A1U7P043</accession>
<dbReference type="NCBIfam" id="TIGR00277">
    <property type="entry name" value="HDIG"/>
    <property type="match status" value="1"/>
</dbReference>
<reference evidence="2 3" key="1">
    <citation type="submission" date="2017-01" db="EMBL/GenBank/DDBJ databases">
        <title>Genome Analysis of Deinococcus marmoris KOPRI26562.</title>
        <authorList>
            <person name="Kim J.H."/>
            <person name="Oh H.-M."/>
        </authorList>
    </citation>
    <scope>NUCLEOTIDE SEQUENCE [LARGE SCALE GENOMIC DNA]</scope>
    <source>
        <strain evidence="2 3">KOPRI26562</strain>
    </source>
</reference>
<gene>
    <name evidence="2" type="ORF">BOO71_0005767</name>
</gene>
<organism evidence="2 3">
    <name type="scientific">Deinococcus marmoris</name>
    <dbReference type="NCBI Taxonomy" id="249408"/>
    <lineage>
        <taxon>Bacteria</taxon>
        <taxon>Thermotogati</taxon>
        <taxon>Deinococcota</taxon>
        <taxon>Deinococci</taxon>
        <taxon>Deinococcales</taxon>
        <taxon>Deinococcaceae</taxon>
        <taxon>Deinococcus</taxon>
    </lineage>
</organism>
<dbReference type="SMART" id="SM00471">
    <property type="entry name" value="HDc"/>
    <property type="match status" value="1"/>
</dbReference>
<dbReference type="EMBL" id="MSTI01000066">
    <property type="protein sequence ID" value="OLV18542.1"/>
    <property type="molecule type" value="Genomic_DNA"/>
</dbReference>